<protein>
    <submittedName>
        <fullName evidence="1">Uncharacterized protein</fullName>
    </submittedName>
</protein>
<dbReference type="AlphaFoldDB" id="T1IJW8"/>
<keyword evidence="2" id="KW-1185">Reference proteome</keyword>
<evidence type="ECO:0000313" key="2">
    <source>
        <dbReference type="Proteomes" id="UP000014500"/>
    </source>
</evidence>
<organism evidence="1 2">
    <name type="scientific">Strigamia maritima</name>
    <name type="common">European centipede</name>
    <name type="synonym">Geophilus maritimus</name>
    <dbReference type="NCBI Taxonomy" id="126957"/>
    <lineage>
        <taxon>Eukaryota</taxon>
        <taxon>Metazoa</taxon>
        <taxon>Ecdysozoa</taxon>
        <taxon>Arthropoda</taxon>
        <taxon>Myriapoda</taxon>
        <taxon>Chilopoda</taxon>
        <taxon>Pleurostigmophora</taxon>
        <taxon>Geophilomorpha</taxon>
        <taxon>Linotaeniidae</taxon>
        <taxon>Strigamia</taxon>
    </lineage>
</organism>
<reference evidence="1" key="2">
    <citation type="submission" date="2015-02" db="UniProtKB">
        <authorList>
            <consortium name="EnsemblMetazoa"/>
        </authorList>
    </citation>
    <scope>IDENTIFICATION</scope>
</reference>
<sequence length="129" mass="14744">MSDALLHSKLYRCDIDSLAEIDIAFSACSHQVYLSTIFPVSEVGGAENNSHRVYIGSMILATKRTTRNDQWWKTHSFKLMLWAMQAVCQLSKWRNAFKLVQDGGVFNKDFLKNINGFKPNAEVVKTSRR</sequence>
<dbReference type="HOGENOM" id="CLU_1954270_0_0_1"/>
<dbReference type="EMBL" id="JH430361">
    <property type="status" value="NOT_ANNOTATED_CDS"/>
    <property type="molecule type" value="Genomic_DNA"/>
</dbReference>
<name>T1IJW8_STRMM</name>
<dbReference type="Proteomes" id="UP000014500">
    <property type="component" value="Unassembled WGS sequence"/>
</dbReference>
<accession>T1IJW8</accession>
<proteinExistence type="predicted"/>
<dbReference type="EnsemblMetazoa" id="SMAR001195-RA">
    <property type="protein sequence ID" value="SMAR001195-PA"/>
    <property type="gene ID" value="SMAR001195"/>
</dbReference>
<evidence type="ECO:0000313" key="1">
    <source>
        <dbReference type="EnsemblMetazoa" id="SMAR001195-PA"/>
    </source>
</evidence>
<reference evidence="2" key="1">
    <citation type="submission" date="2011-05" db="EMBL/GenBank/DDBJ databases">
        <authorList>
            <person name="Richards S.R."/>
            <person name="Qu J."/>
            <person name="Jiang H."/>
            <person name="Jhangiani S.N."/>
            <person name="Agravi P."/>
            <person name="Goodspeed R."/>
            <person name="Gross S."/>
            <person name="Mandapat C."/>
            <person name="Jackson L."/>
            <person name="Mathew T."/>
            <person name="Pu L."/>
            <person name="Thornton R."/>
            <person name="Saada N."/>
            <person name="Wilczek-Boney K.B."/>
            <person name="Lee S."/>
            <person name="Kovar C."/>
            <person name="Wu Y."/>
            <person name="Scherer S.E."/>
            <person name="Worley K.C."/>
            <person name="Muzny D.M."/>
            <person name="Gibbs R."/>
        </authorList>
    </citation>
    <scope>NUCLEOTIDE SEQUENCE</scope>
    <source>
        <strain evidence="2">Brora</strain>
    </source>
</reference>